<sequence>MATLITDLIFDHVHYLYTIRPHEEEHAPAMSSSGLHVRTSGSPGTGAGHSTGSSVRGSSQVSSRPSSSRSSLASSRGGKKAEQEQVRLVGTHYQLGAEIGRGGFGVVYGALDLRNGRSVAIKQVSLRDIDKGELLSIEMEISLLRKLKHENIVKYHDTIKTQGYLYIVLEYMENGSLAQFIKKFGSLSETLVAMYITQVLRGLAYLHEQGVLHRDVKGANILTTKDGLVKLADFGVAIKLNETQKANSVVGSPYWMAPEVIEMSGWSSASDIWSVGCTIIELLTTKPPYFDLAPMAALFRIVQEDHPPLPQRMSPALHDFIMKCFMKEPRLRASAEELLAHPWIAQIPKNKVEQSTQLVAESVTSMNDRDAVLNTIKLYEKSSSTTEVPAITTGKSSYSLSVTNEQSDEDVEDWDDEFGVDSNPTPFVLREDGTRKDNKLKPSTETASAKPKFQLSKEDANALFDDDVWEDEDEEPEDAVLSERSAVLDVSYGTTGVSTNQTRTDKPSLNSWDRSSLIPAQSRIAKLQQFVEDPEEDLAFDDIDENQLLQAAAKQQRAMETEPIAATVIPAKKPLSAFKDNDDMDGDFEFADGQVGNLVLHLTGNRGSNEGSSSGSVPDNLFDDELDFDYSTARDSNQKATARVVELLSLLDPSMEDQVILDACNNLEELFDQNVTLRRDLMSQSGVVPNIMEALEMKKMDVLHAVLRVINIIVEGNQKFQENLALVGLVPVIIKLTKQHNPYYFPGESGRGFRMDSTEDSEFSIGVRMEAAKFVRQCCKTSSLTLQMFIACGGLPVLVDFLTLEDKRPNLQADVDLLRIALDGIFSVFSIQTIPKNDICRLFVKAGLLKKFVVVFSDIVLSVAANDTRDSENEGNLEKSIANATVATWTMKELHKICDIFVLFSQGDAVVKEHMCDGAVLEGLLEAIHPGAPFFGSGELEQERKRVLPLIRHSDEFVSAMLKVLKCIRNLSMEPLTLEKLDRAGAIPTLVRLLNEQEAGGPSISDAKRKEVENIVLQSMFYLCRINRNRQTHAAQAGVIPSLIKVVRNSSPLKQLSLPILCDLAHASPTARAHLWTYDTVTVFLELLEDKYWQIDAIKSISVWLVHDTVKMENVLLVPENLMKIMICFHNALDTELENLLEPLLEIMSRSVRLNQALGRSGMFVTEILKRLRLIPKAIVRKNLLKMLKSLFESHTSPIQFLVEYNLRPIVYALAQDENSMILVKEIASQLLQAILVAAGVF</sequence>
<dbReference type="PANTHER" id="PTHR48012">
    <property type="entry name" value="STERILE20-LIKE KINASE, ISOFORM B-RELATED"/>
    <property type="match status" value="1"/>
</dbReference>
<dbReference type="EMBL" id="JBIMZQ010000029">
    <property type="protein sequence ID" value="KAL3662921.1"/>
    <property type="molecule type" value="Genomic_DNA"/>
</dbReference>
<dbReference type="PANTHER" id="PTHR48012:SF26">
    <property type="entry name" value="SERINE_THREONINE-PROTEIN KINASE DDB_G0283821-RELATED"/>
    <property type="match status" value="1"/>
</dbReference>
<feature type="compositionally biased region" description="Low complexity" evidence="6">
    <location>
        <begin position="50"/>
        <end position="76"/>
    </location>
</feature>
<dbReference type="PROSITE" id="PS00107">
    <property type="entry name" value="PROTEIN_KINASE_ATP"/>
    <property type="match status" value="1"/>
</dbReference>
<feature type="binding site" evidence="5">
    <location>
        <position position="122"/>
    </location>
    <ligand>
        <name>ATP</name>
        <dbReference type="ChEBI" id="CHEBI:30616"/>
    </ligand>
</feature>
<feature type="domain" description="Protein kinase" evidence="7">
    <location>
        <begin position="93"/>
        <end position="344"/>
    </location>
</feature>
<evidence type="ECO:0000256" key="6">
    <source>
        <dbReference type="SAM" id="MobiDB-lite"/>
    </source>
</evidence>
<dbReference type="EC" id="2.7.11.1" evidence="1"/>
<dbReference type="PROSITE" id="PS50011">
    <property type="entry name" value="PROTEIN_KINASE_DOM"/>
    <property type="match status" value="1"/>
</dbReference>
<dbReference type="SUPFAM" id="SSF48371">
    <property type="entry name" value="ARM repeat"/>
    <property type="match status" value="1"/>
</dbReference>
<protein>
    <recommendedName>
        <fullName evidence="1">non-specific serine/threonine protein kinase</fullName>
        <ecNumber evidence="1">2.7.11.1</ecNumber>
    </recommendedName>
</protein>
<comment type="caution">
    <text evidence="8">The sequence shown here is derived from an EMBL/GenBank/DDBJ whole genome shotgun (WGS) entry which is preliminary data.</text>
</comment>
<dbReference type="InterPro" id="IPR017441">
    <property type="entry name" value="Protein_kinase_ATP_BS"/>
</dbReference>
<dbReference type="InterPro" id="IPR011009">
    <property type="entry name" value="Kinase-like_dom_sf"/>
</dbReference>
<proteinExistence type="predicted"/>
<dbReference type="InterPro" id="IPR001245">
    <property type="entry name" value="Ser-Thr/Tyr_kinase_cat_dom"/>
</dbReference>
<dbReference type="AlphaFoldDB" id="A0ABD3FB36"/>
<name>A0ABD3FB36_9STRA</name>
<accession>A0ABD3FB36</accession>
<dbReference type="InterPro" id="IPR050629">
    <property type="entry name" value="STE20/SPS1-PAK"/>
</dbReference>
<dbReference type="Proteomes" id="UP001632037">
    <property type="component" value="Unassembled WGS sequence"/>
</dbReference>
<dbReference type="InterPro" id="IPR008271">
    <property type="entry name" value="Ser/Thr_kinase_AS"/>
</dbReference>
<dbReference type="PRINTS" id="PR00109">
    <property type="entry name" value="TYRKINASE"/>
</dbReference>
<dbReference type="GO" id="GO:0004674">
    <property type="term" value="F:protein serine/threonine kinase activity"/>
    <property type="evidence" value="ECO:0007669"/>
    <property type="project" value="UniProtKB-KW"/>
</dbReference>
<dbReference type="PROSITE" id="PS00108">
    <property type="entry name" value="PROTEIN_KINASE_ST"/>
    <property type="match status" value="1"/>
</dbReference>
<keyword evidence="2" id="KW-0808">Transferase</keyword>
<feature type="region of interest" description="Disordered" evidence="6">
    <location>
        <begin position="27"/>
        <end position="83"/>
    </location>
</feature>
<dbReference type="InterPro" id="IPR000719">
    <property type="entry name" value="Prot_kinase_dom"/>
</dbReference>
<dbReference type="Gene3D" id="1.25.10.10">
    <property type="entry name" value="Leucine-rich Repeat Variant"/>
    <property type="match status" value="2"/>
</dbReference>
<reference evidence="8 9" key="1">
    <citation type="submission" date="2024-09" db="EMBL/GenBank/DDBJ databases">
        <title>Genome sequencing and assembly of Phytophthora oleae, isolate VK10A, causative agent of rot of olive drupes.</title>
        <authorList>
            <person name="Conti Taguali S."/>
            <person name="Riolo M."/>
            <person name="La Spada F."/>
            <person name="Cacciola S.O."/>
            <person name="Dionisio G."/>
        </authorList>
    </citation>
    <scope>NUCLEOTIDE SEQUENCE [LARGE SCALE GENOMIC DNA]</scope>
    <source>
        <strain evidence="8 9">VK10A</strain>
    </source>
</reference>
<keyword evidence="2" id="KW-0418">Kinase</keyword>
<dbReference type="SMART" id="SM00220">
    <property type="entry name" value="S_TKc"/>
    <property type="match status" value="1"/>
</dbReference>
<feature type="compositionally biased region" description="Polar residues" evidence="6">
    <location>
        <begin position="30"/>
        <end position="42"/>
    </location>
</feature>
<dbReference type="Gene3D" id="1.10.510.10">
    <property type="entry name" value="Transferase(Phosphotransferase) domain 1"/>
    <property type="match status" value="1"/>
</dbReference>
<dbReference type="GO" id="GO:0005524">
    <property type="term" value="F:ATP binding"/>
    <property type="evidence" value="ECO:0007669"/>
    <property type="project" value="UniProtKB-UniRule"/>
</dbReference>
<dbReference type="Pfam" id="PF00069">
    <property type="entry name" value="Pkinase"/>
    <property type="match status" value="1"/>
</dbReference>
<evidence type="ECO:0000256" key="1">
    <source>
        <dbReference type="ARBA" id="ARBA00012513"/>
    </source>
</evidence>
<keyword evidence="2" id="KW-0723">Serine/threonine-protein kinase</keyword>
<organism evidence="8 9">
    <name type="scientific">Phytophthora oleae</name>
    <dbReference type="NCBI Taxonomy" id="2107226"/>
    <lineage>
        <taxon>Eukaryota</taxon>
        <taxon>Sar</taxon>
        <taxon>Stramenopiles</taxon>
        <taxon>Oomycota</taxon>
        <taxon>Peronosporomycetes</taxon>
        <taxon>Peronosporales</taxon>
        <taxon>Peronosporaceae</taxon>
        <taxon>Phytophthora</taxon>
    </lineage>
</organism>
<evidence type="ECO:0000256" key="4">
    <source>
        <dbReference type="ARBA" id="ARBA00022840"/>
    </source>
</evidence>
<keyword evidence="3 5" id="KW-0547">Nucleotide-binding</keyword>
<keyword evidence="4 5" id="KW-0067">ATP-binding</keyword>
<dbReference type="InterPro" id="IPR016024">
    <property type="entry name" value="ARM-type_fold"/>
</dbReference>
<evidence type="ECO:0000259" key="7">
    <source>
        <dbReference type="PROSITE" id="PS50011"/>
    </source>
</evidence>
<evidence type="ECO:0000313" key="8">
    <source>
        <dbReference type="EMBL" id="KAL3662921.1"/>
    </source>
</evidence>
<evidence type="ECO:0000256" key="2">
    <source>
        <dbReference type="ARBA" id="ARBA00022527"/>
    </source>
</evidence>
<dbReference type="CDD" id="cd06627">
    <property type="entry name" value="STKc_Cdc7_like"/>
    <property type="match status" value="1"/>
</dbReference>
<evidence type="ECO:0000256" key="5">
    <source>
        <dbReference type="PROSITE-ProRule" id="PRU10141"/>
    </source>
</evidence>
<keyword evidence="9" id="KW-1185">Reference proteome</keyword>
<gene>
    <name evidence="8" type="ORF">V7S43_011868</name>
</gene>
<dbReference type="InterPro" id="IPR011989">
    <property type="entry name" value="ARM-like"/>
</dbReference>
<feature type="compositionally biased region" description="Acidic residues" evidence="6">
    <location>
        <begin position="406"/>
        <end position="419"/>
    </location>
</feature>
<evidence type="ECO:0000313" key="9">
    <source>
        <dbReference type="Proteomes" id="UP001632037"/>
    </source>
</evidence>
<dbReference type="FunFam" id="1.10.510.10:FF:000571">
    <property type="entry name" value="Maternal embryonic leucine zipper kinase"/>
    <property type="match status" value="1"/>
</dbReference>
<feature type="compositionally biased region" description="Basic and acidic residues" evidence="6">
    <location>
        <begin position="429"/>
        <end position="442"/>
    </location>
</feature>
<evidence type="ECO:0000256" key="3">
    <source>
        <dbReference type="ARBA" id="ARBA00022741"/>
    </source>
</evidence>
<feature type="region of interest" description="Disordered" evidence="6">
    <location>
        <begin position="404"/>
        <end position="452"/>
    </location>
</feature>
<dbReference type="SUPFAM" id="SSF56112">
    <property type="entry name" value="Protein kinase-like (PK-like)"/>
    <property type="match status" value="1"/>
</dbReference>